<name>A0A4S4JVM8_ALKAL</name>
<sequence length="46" mass="5310">MYLVAIIDWFSRYIISWELEQSLDIEFVIAAVNQAFTKGVPAIFNS</sequence>
<reference evidence="1 2" key="1">
    <citation type="submission" date="2014-01" db="EMBL/GenBank/DDBJ databases">
        <title>Draft genome sequencing of Bacillus alcalophilus CGMCC 1.3604.</title>
        <authorList>
            <person name="Yang J."/>
            <person name="Diao L."/>
            <person name="Yang S."/>
        </authorList>
    </citation>
    <scope>NUCLEOTIDE SEQUENCE [LARGE SCALE GENOMIC DNA]</scope>
    <source>
        <strain evidence="1 2">CGMCC 1.3604</strain>
    </source>
</reference>
<dbReference type="GO" id="GO:0003676">
    <property type="term" value="F:nucleic acid binding"/>
    <property type="evidence" value="ECO:0007669"/>
    <property type="project" value="InterPro"/>
</dbReference>
<dbReference type="SUPFAM" id="SSF53098">
    <property type="entry name" value="Ribonuclease H-like"/>
    <property type="match status" value="1"/>
</dbReference>
<dbReference type="EMBL" id="JALP01000255">
    <property type="protein sequence ID" value="THG89198.1"/>
    <property type="molecule type" value="Genomic_DNA"/>
</dbReference>
<gene>
    <name evidence="1" type="ORF">AJ85_18995</name>
</gene>
<accession>A0A4S4JVM8</accession>
<comment type="caution">
    <text evidence="1">The sequence shown here is derived from an EMBL/GenBank/DDBJ whole genome shotgun (WGS) entry which is preliminary data.</text>
</comment>
<dbReference type="Gene3D" id="3.30.420.10">
    <property type="entry name" value="Ribonuclease H-like superfamily/Ribonuclease H"/>
    <property type="match status" value="1"/>
</dbReference>
<evidence type="ECO:0000313" key="1">
    <source>
        <dbReference type="EMBL" id="THG89198.1"/>
    </source>
</evidence>
<dbReference type="AlphaFoldDB" id="A0A4S4JVM8"/>
<protein>
    <recommendedName>
        <fullName evidence="3">Integrase catalytic domain-containing protein</fullName>
    </recommendedName>
</protein>
<evidence type="ECO:0008006" key="3">
    <source>
        <dbReference type="Google" id="ProtNLM"/>
    </source>
</evidence>
<evidence type="ECO:0000313" key="2">
    <source>
        <dbReference type="Proteomes" id="UP000297014"/>
    </source>
</evidence>
<proteinExistence type="predicted"/>
<dbReference type="Proteomes" id="UP000297014">
    <property type="component" value="Unassembled WGS sequence"/>
</dbReference>
<dbReference type="InterPro" id="IPR036397">
    <property type="entry name" value="RNaseH_sf"/>
</dbReference>
<organism evidence="1 2">
    <name type="scientific">Alkalihalobacillus alcalophilus ATCC 27647 = CGMCC 1.3604</name>
    <dbReference type="NCBI Taxonomy" id="1218173"/>
    <lineage>
        <taxon>Bacteria</taxon>
        <taxon>Bacillati</taxon>
        <taxon>Bacillota</taxon>
        <taxon>Bacilli</taxon>
        <taxon>Bacillales</taxon>
        <taxon>Bacillaceae</taxon>
        <taxon>Alkalihalobacillus</taxon>
    </lineage>
</organism>
<dbReference type="InterPro" id="IPR012337">
    <property type="entry name" value="RNaseH-like_sf"/>
</dbReference>